<keyword evidence="7 16" id="KW-0808">Transferase</keyword>
<dbReference type="PANTHER" id="PTHR14269:SF62">
    <property type="entry name" value="CDP-DIACYLGLYCEROL--GLYCEROL-3-PHOSPHATE 3-PHOSPHATIDYLTRANSFERASE 1, CHLOROPLASTIC"/>
    <property type="match status" value="1"/>
</dbReference>
<evidence type="ECO:0000256" key="7">
    <source>
        <dbReference type="ARBA" id="ARBA00022679"/>
    </source>
</evidence>
<dbReference type="InterPro" id="IPR004570">
    <property type="entry name" value="Phosphatidylglycerol_P_synth"/>
</dbReference>
<dbReference type="EMBL" id="ANAH02000073">
    <property type="protein sequence ID" value="EPX55171.1"/>
    <property type="molecule type" value="Genomic_DNA"/>
</dbReference>
<dbReference type="GO" id="GO:0016020">
    <property type="term" value="C:membrane"/>
    <property type="evidence" value="ECO:0007669"/>
    <property type="project" value="UniProtKB-SubCell"/>
</dbReference>
<dbReference type="Gene3D" id="1.20.120.1760">
    <property type="match status" value="1"/>
</dbReference>
<dbReference type="NCBIfam" id="TIGR00560">
    <property type="entry name" value="pgsA"/>
    <property type="match status" value="1"/>
</dbReference>
<evidence type="ECO:0000256" key="15">
    <source>
        <dbReference type="NCBIfam" id="TIGR00560"/>
    </source>
</evidence>
<keyword evidence="6" id="KW-0444">Lipid biosynthesis</keyword>
<reference evidence="18" key="1">
    <citation type="submission" date="2013-05" db="EMBL/GenBank/DDBJ databases">
        <title>Genome assembly of Cystobacter fuscus DSM 2262.</title>
        <authorList>
            <person name="Sharma G."/>
            <person name="Khatri I."/>
            <person name="Kaur C."/>
            <person name="Mayilraj S."/>
            <person name="Subramanian S."/>
        </authorList>
    </citation>
    <scope>NUCLEOTIDE SEQUENCE [LARGE SCALE GENOMIC DNA]</scope>
    <source>
        <strain evidence="18">DSM 2262</strain>
    </source>
</reference>
<keyword evidence="9 17" id="KW-1133">Transmembrane helix</keyword>
<feature type="transmembrane region" description="Helical" evidence="17">
    <location>
        <begin position="104"/>
        <end position="129"/>
    </location>
</feature>
<feature type="transmembrane region" description="Helical" evidence="17">
    <location>
        <begin position="33"/>
        <end position="52"/>
    </location>
</feature>
<keyword evidence="19" id="KW-1185">Reference proteome</keyword>
<proteinExistence type="inferred from homology"/>
<dbReference type="PANTHER" id="PTHR14269">
    <property type="entry name" value="CDP-DIACYLGLYCEROL--GLYCEROL-3-PHOSPHATE 3-PHOSPHATIDYLTRANSFERASE-RELATED"/>
    <property type="match status" value="1"/>
</dbReference>
<evidence type="ECO:0000256" key="14">
    <source>
        <dbReference type="ARBA" id="ARBA00048586"/>
    </source>
</evidence>
<evidence type="ECO:0000313" key="19">
    <source>
        <dbReference type="Proteomes" id="UP000011682"/>
    </source>
</evidence>
<comment type="subcellular location">
    <subcellularLocation>
        <location evidence="1">Membrane</location>
        <topology evidence="1">Multi-pass membrane protein</topology>
    </subcellularLocation>
</comment>
<dbReference type="InterPro" id="IPR043130">
    <property type="entry name" value="CDP-OH_PTrfase_TM_dom"/>
</dbReference>
<comment type="caution">
    <text evidence="18">The sequence shown here is derived from an EMBL/GenBank/DDBJ whole genome shotgun (WGS) entry which is preliminary data.</text>
</comment>
<evidence type="ECO:0000256" key="12">
    <source>
        <dbReference type="ARBA" id="ARBA00023209"/>
    </source>
</evidence>
<dbReference type="RefSeq" id="WP_002624378.1">
    <property type="nucleotide sequence ID" value="NZ_ANAH02000073.1"/>
</dbReference>
<protein>
    <recommendedName>
        <fullName evidence="5 15">CDP-diacylglycerol--glycerol-3-phosphate 3-phosphatidyltransferase</fullName>
        <ecNumber evidence="4 15">2.7.8.5</ecNumber>
    </recommendedName>
</protein>
<comment type="similarity">
    <text evidence="3 16">Belongs to the CDP-alcohol phosphatidyltransferase class-I family.</text>
</comment>
<keyword evidence="12" id="KW-0594">Phospholipid biosynthesis</keyword>
<evidence type="ECO:0000256" key="10">
    <source>
        <dbReference type="ARBA" id="ARBA00023098"/>
    </source>
</evidence>
<sequence>MDRAERAVRKQRKKEERARRRAAREPSILVQEFWNLPNMLTLGRIVLIPLFVWLTYEADPLDSLLAAAVFAVAAITDIVDGYLARRWNLITVVGKFMDPLADKLIAMAALVMMVRLGRIAAWVVIVLLAREFIVSGLRTIAASEGMVIAAGQEGKWKTSLQLVGIISLCVHYEHWVDMGVYAAPVNFNKVGQVLVYLSGAFSVWSAVVYFRAFLSMLARRGGGGGEQKA</sequence>
<dbReference type="GO" id="GO:0008444">
    <property type="term" value="F:CDP-diacylglycerol-glycerol-3-phosphate 3-phosphatidyltransferase activity"/>
    <property type="evidence" value="ECO:0007669"/>
    <property type="project" value="UniProtKB-UniRule"/>
</dbReference>
<dbReference type="InterPro" id="IPR050324">
    <property type="entry name" value="CDP-alcohol_PTase-I"/>
</dbReference>
<accession>S9NWA5</accession>
<dbReference type="GO" id="GO:0046474">
    <property type="term" value="P:glycerophospholipid biosynthetic process"/>
    <property type="evidence" value="ECO:0007669"/>
    <property type="project" value="TreeGrafter"/>
</dbReference>
<comment type="pathway">
    <text evidence="2">Phospholipid metabolism; phosphatidylglycerol biosynthesis; phosphatidylglycerol from CDP-diacylglycerol: step 1/2.</text>
</comment>
<organism evidence="18 19">
    <name type="scientific">Cystobacter fuscus (strain ATCC 25194 / DSM 2262 / NBRC 100088 / M29)</name>
    <dbReference type="NCBI Taxonomy" id="1242864"/>
    <lineage>
        <taxon>Bacteria</taxon>
        <taxon>Pseudomonadati</taxon>
        <taxon>Myxococcota</taxon>
        <taxon>Myxococcia</taxon>
        <taxon>Myxococcales</taxon>
        <taxon>Cystobacterineae</taxon>
        <taxon>Archangiaceae</taxon>
        <taxon>Cystobacter</taxon>
    </lineage>
</organism>
<evidence type="ECO:0000256" key="5">
    <source>
        <dbReference type="ARBA" id="ARBA00014944"/>
    </source>
</evidence>
<evidence type="ECO:0000256" key="2">
    <source>
        <dbReference type="ARBA" id="ARBA00005042"/>
    </source>
</evidence>
<evidence type="ECO:0000256" key="11">
    <source>
        <dbReference type="ARBA" id="ARBA00023136"/>
    </source>
</evidence>
<feature type="transmembrane region" description="Helical" evidence="17">
    <location>
        <begin position="193"/>
        <end position="214"/>
    </location>
</feature>
<dbReference type="eggNOG" id="COG0558">
    <property type="taxonomic scope" value="Bacteria"/>
</dbReference>
<dbReference type="AlphaFoldDB" id="S9NWA5"/>
<dbReference type="Proteomes" id="UP000011682">
    <property type="component" value="Unassembled WGS sequence"/>
</dbReference>
<dbReference type="PIRSF" id="PIRSF000847">
    <property type="entry name" value="Phos_ph_gly_syn"/>
    <property type="match status" value="1"/>
</dbReference>
<dbReference type="Pfam" id="PF01066">
    <property type="entry name" value="CDP-OH_P_transf"/>
    <property type="match status" value="1"/>
</dbReference>
<keyword evidence="13" id="KW-1208">Phospholipid metabolism</keyword>
<evidence type="ECO:0000256" key="16">
    <source>
        <dbReference type="RuleBase" id="RU003750"/>
    </source>
</evidence>
<evidence type="ECO:0000256" key="4">
    <source>
        <dbReference type="ARBA" id="ARBA00013170"/>
    </source>
</evidence>
<dbReference type="PROSITE" id="PS00379">
    <property type="entry name" value="CDP_ALCOHOL_P_TRANSF"/>
    <property type="match status" value="1"/>
</dbReference>
<dbReference type="InterPro" id="IPR048254">
    <property type="entry name" value="CDP_ALCOHOL_P_TRANSF_CS"/>
</dbReference>
<dbReference type="InterPro" id="IPR000462">
    <property type="entry name" value="CDP-OH_P_trans"/>
</dbReference>
<feature type="transmembrane region" description="Helical" evidence="17">
    <location>
        <begin position="64"/>
        <end position="83"/>
    </location>
</feature>
<keyword evidence="10" id="KW-0443">Lipid metabolism</keyword>
<dbReference type="OrthoDB" id="9796672at2"/>
<keyword evidence="8 17" id="KW-0812">Transmembrane</keyword>
<name>S9NWA5_CYSF2</name>
<evidence type="ECO:0000256" key="8">
    <source>
        <dbReference type="ARBA" id="ARBA00022692"/>
    </source>
</evidence>
<evidence type="ECO:0000313" key="18">
    <source>
        <dbReference type="EMBL" id="EPX55171.1"/>
    </source>
</evidence>
<evidence type="ECO:0000256" key="6">
    <source>
        <dbReference type="ARBA" id="ARBA00022516"/>
    </source>
</evidence>
<evidence type="ECO:0000256" key="3">
    <source>
        <dbReference type="ARBA" id="ARBA00010441"/>
    </source>
</evidence>
<evidence type="ECO:0000256" key="17">
    <source>
        <dbReference type="SAM" id="Phobius"/>
    </source>
</evidence>
<evidence type="ECO:0000256" key="13">
    <source>
        <dbReference type="ARBA" id="ARBA00023264"/>
    </source>
</evidence>
<dbReference type="EC" id="2.7.8.5" evidence="4 15"/>
<comment type="catalytic activity">
    <reaction evidence="14">
        <text>a CDP-1,2-diacyl-sn-glycerol + sn-glycerol 3-phosphate = a 1,2-diacyl-sn-glycero-3-phospho-(1'-sn-glycero-3'-phosphate) + CMP + H(+)</text>
        <dbReference type="Rhea" id="RHEA:12593"/>
        <dbReference type="ChEBI" id="CHEBI:15378"/>
        <dbReference type="ChEBI" id="CHEBI:57597"/>
        <dbReference type="ChEBI" id="CHEBI:58332"/>
        <dbReference type="ChEBI" id="CHEBI:60110"/>
        <dbReference type="ChEBI" id="CHEBI:60377"/>
        <dbReference type="EC" id="2.7.8.5"/>
    </reaction>
</comment>
<gene>
    <name evidence="18" type="ORF">D187_009377</name>
</gene>
<keyword evidence="11 17" id="KW-0472">Membrane</keyword>
<evidence type="ECO:0000256" key="9">
    <source>
        <dbReference type="ARBA" id="ARBA00022989"/>
    </source>
</evidence>
<evidence type="ECO:0000256" key="1">
    <source>
        <dbReference type="ARBA" id="ARBA00004141"/>
    </source>
</evidence>